<dbReference type="InterPro" id="IPR015928">
    <property type="entry name" value="Aconitase/3IPM_dehydase_swvl"/>
</dbReference>
<sequence>MEPAHSSESEPVDPDINESDEAPSQDDGAASAGAEAARYSERLLNEGHERWEGERCPICFLFIGFPIDEHAKMNVCCMKLVCKGCELAAEQRGIYDRCPFCRTSHPSDDASELAMVQKRVSKGDAAAINHLGNHYDDIHLGLSRDVPRAIELWTDAAELGSVDAHYQLGVTYYYGVGVEEDKPRGVRHWQEAAMKGDVPSRHNLGADEFHNNGNHELAVQHWMISAKMGDEDSLNDIKDMFMEGRATKAQYAEALRGYGDAVEEMKSHQREEAKRLQHPSAPEQFYSLGRQLLSAASALLSPGAWSLPNAPRIPCECSCLVADDSASEIRRHWLVPEERHEVSPALHGRQHGTIRGGGVCIRGKIAPIFFTIMEDSSVLPIEINVSGPGMGVVIDIYPKAGKVVHSGTGKEVPFELKTNVILDEVWAGGRIPLIIGRSLTSRARSVSGARGERLGNLRDACEPCRSSLGFTLAQKMVGKACSVEGTPRTPPRPVYLGAERIAWVAARDGSAAGLLGGDLIPESRGATARDGDGGRRRPPRGGARCLPSSRCFPDDAPVSPGLGPLSLPLGPARRCPLPREEQSASCSAAPPSIRTLPGRTKPPVGRLAGSSVRSHSLSRGLGQNWTTRTTETPLDGSRRSTGRPAKSPERISAREEILHRNLCPGTYKQSRAVGPRPPSLRRSKVSARVDRLGATSNAGAHRASLLPAQSQLPSSPVLPSSYDRPFALSPFRSQAAGAPPTHGTLLRTLGSLPRWRVWPSPGPLHKTQRRPTEPKTRRRGRALQTEDFQQAETANPVPPSSRTPITGVPIQRIWAEESNSRRGKPRSKRRFYLAFTLTKLSKDRASSVL</sequence>
<evidence type="ECO:0000256" key="2">
    <source>
        <dbReference type="SAM" id="MobiDB-lite"/>
    </source>
</evidence>
<dbReference type="AlphaFoldDB" id="K0SDX0"/>
<dbReference type="GO" id="GO:0006099">
    <property type="term" value="P:tricarboxylic acid cycle"/>
    <property type="evidence" value="ECO:0007669"/>
    <property type="project" value="InterPro"/>
</dbReference>
<dbReference type="Pfam" id="PF06434">
    <property type="entry name" value="Aconitase_2_N"/>
    <property type="match status" value="1"/>
</dbReference>
<evidence type="ECO:0000313" key="4">
    <source>
        <dbReference type="EMBL" id="EJK64283.1"/>
    </source>
</evidence>
<dbReference type="eggNOG" id="ENOG502SDB9">
    <property type="taxonomic scope" value="Eukaryota"/>
</dbReference>
<feature type="compositionally biased region" description="Polar residues" evidence="2">
    <location>
        <begin position="611"/>
        <end position="632"/>
    </location>
</feature>
<protein>
    <recommendedName>
        <fullName evidence="3">Aconitase B swivel domain-containing protein</fullName>
    </recommendedName>
</protein>
<dbReference type="PANTHER" id="PTHR11102">
    <property type="entry name" value="SEL-1-LIKE PROTEIN"/>
    <property type="match status" value="1"/>
</dbReference>
<evidence type="ECO:0000259" key="3">
    <source>
        <dbReference type="Pfam" id="PF06434"/>
    </source>
</evidence>
<dbReference type="PANTHER" id="PTHR11102:SF160">
    <property type="entry name" value="ERAD-ASSOCIATED E3 UBIQUITIN-PROTEIN LIGASE COMPONENT HRD3"/>
    <property type="match status" value="1"/>
</dbReference>
<dbReference type="EMBL" id="AGNL01017443">
    <property type="protein sequence ID" value="EJK64283.1"/>
    <property type="molecule type" value="Genomic_DNA"/>
</dbReference>
<dbReference type="Gene3D" id="1.25.40.10">
    <property type="entry name" value="Tetratricopeptide repeat domain"/>
    <property type="match status" value="1"/>
</dbReference>
<organism evidence="4 5">
    <name type="scientific">Thalassiosira oceanica</name>
    <name type="common">Marine diatom</name>
    <dbReference type="NCBI Taxonomy" id="159749"/>
    <lineage>
        <taxon>Eukaryota</taxon>
        <taxon>Sar</taxon>
        <taxon>Stramenopiles</taxon>
        <taxon>Ochrophyta</taxon>
        <taxon>Bacillariophyta</taxon>
        <taxon>Coscinodiscophyceae</taxon>
        <taxon>Thalassiosirophycidae</taxon>
        <taxon>Thalassiosirales</taxon>
        <taxon>Thalassiosiraceae</taxon>
        <taxon>Thalassiosira</taxon>
    </lineage>
</organism>
<feature type="compositionally biased region" description="Basic and acidic residues" evidence="2">
    <location>
        <begin position="646"/>
        <end position="659"/>
    </location>
</feature>
<dbReference type="InterPro" id="IPR050767">
    <property type="entry name" value="Sel1_AlgK"/>
</dbReference>
<feature type="non-terminal residue" evidence="4">
    <location>
        <position position="849"/>
    </location>
</feature>
<dbReference type="SUPFAM" id="SSF52016">
    <property type="entry name" value="LeuD/IlvD-like"/>
    <property type="match status" value="1"/>
</dbReference>
<feature type="domain" description="Aconitase B swivel" evidence="3">
    <location>
        <begin position="355"/>
        <end position="449"/>
    </location>
</feature>
<dbReference type="SMART" id="SM00671">
    <property type="entry name" value="SEL1"/>
    <property type="match status" value="2"/>
</dbReference>
<feature type="region of interest" description="Disordered" evidence="2">
    <location>
        <begin position="757"/>
        <end position="826"/>
    </location>
</feature>
<proteinExistence type="inferred from homology"/>
<feature type="compositionally biased region" description="Low complexity" evidence="2">
    <location>
        <begin position="26"/>
        <end position="35"/>
    </location>
</feature>
<evidence type="ECO:0000313" key="5">
    <source>
        <dbReference type="Proteomes" id="UP000266841"/>
    </source>
</evidence>
<dbReference type="InterPro" id="IPR011990">
    <property type="entry name" value="TPR-like_helical_dom_sf"/>
</dbReference>
<feature type="compositionally biased region" description="Acidic residues" evidence="2">
    <location>
        <begin position="10"/>
        <end position="24"/>
    </location>
</feature>
<dbReference type="SUPFAM" id="SSF81901">
    <property type="entry name" value="HCP-like"/>
    <property type="match status" value="1"/>
</dbReference>
<dbReference type="Gene3D" id="3.20.19.10">
    <property type="entry name" value="Aconitase, domain 4"/>
    <property type="match status" value="1"/>
</dbReference>
<accession>K0SDX0</accession>
<comment type="similarity">
    <text evidence="1">Belongs to the sel-1 family.</text>
</comment>
<keyword evidence="5" id="KW-1185">Reference proteome</keyword>
<name>K0SDX0_THAOC</name>
<dbReference type="GO" id="GO:0003994">
    <property type="term" value="F:aconitate hydratase activity"/>
    <property type="evidence" value="ECO:0007669"/>
    <property type="project" value="InterPro"/>
</dbReference>
<feature type="region of interest" description="Disordered" evidence="2">
    <location>
        <begin position="518"/>
        <end position="550"/>
    </location>
</feature>
<evidence type="ECO:0000256" key="1">
    <source>
        <dbReference type="ARBA" id="ARBA00038101"/>
    </source>
</evidence>
<dbReference type="Pfam" id="PF08238">
    <property type="entry name" value="Sel1"/>
    <property type="match status" value="2"/>
</dbReference>
<dbReference type="OrthoDB" id="40126at2759"/>
<reference evidence="4 5" key="1">
    <citation type="journal article" date="2012" name="Genome Biol.">
        <title>Genome and low-iron response of an oceanic diatom adapted to chronic iron limitation.</title>
        <authorList>
            <person name="Lommer M."/>
            <person name="Specht M."/>
            <person name="Roy A.S."/>
            <person name="Kraemer L."/>
            <person name="Andreson R."/>
            <person name="Gutowska M.A."/>
            <person name="Wolf J."/>
            <person name="Bergner S.V."/>
            <person name="Schilhabel M.B."/>
            <person name="Klostermeier U.C."/>
            <person name="Beiko R.G."/>
            <person name="Rosenstiel P."/>
            <person name="Hippler M."/>
            <person name="Laroche J."/>
        </authorList>
    </citation>
    <scope>NUCLEOTIDE SEQUENCE [LARGE SCALE GENOMIC DNA]</scope>
    <source>
        <strain evidence="4 5">CCMP1005</strain>
    </source>
</reference>
<feature type="region of interest" description="Disordered" evidence="2">
    <location>
        <begin position="573"/>
        <end position="718"/>
    </location>
</feature>
<comment type="caution">
    <text evidence="4">The sequence shown here is derived from an EMBL/GenBank/DDBJ whole genome shotgun (WGS) entry which is preliminary data.</text>
</comment>
<dbReference type="InterPro" id="IPR006597">
    <property type="entry name" value="Sel1-like"/>
</dbReference>
<dbReference type="InterPro" id="IPR015929">
    <property type="entry name" value="Aconitase_B_swivel"/>
</dbReference>
<gene>
    <name evidence="4" type="ORF">THAOC_14996</name>
</gene>
<feature type="compositionally biased region" description="Low complexity" evidence="2">
    <location>
        <begin position="703"/>
        <end position="718"/>
    </location>
</feature>
<feature type="region of interest" description="Disordered" evidence="2">
    <location>
        <begin position="1"/>
        <end position="35"/>
    </location>
</feature>
<dbReference type="Proteomes" id="UP000266841">
    <property type="component" value="Unassembled WGS sequence"/>
</dbReference>